<protein>
    <submittedName>
        <fullName evidence="2">BON domain-containing protein</fullName>
    </submittedName>
</protein>
<reference evidence="3" key="1">
    <citation type="journal article" date="2019" name="Int. J. Syst. Evol. Microbiol.">
        <title>The Global Catalogue of Microorganisms (GCM) 10K type strain sequencing project: providing services to taxonomists for standard genome sequencing and annotation.</title>
        <authorList>
            <consortium name="The Broad Institute Genomics Platform"/>
            <consortium name="The Broad Institute Genome Sequencing Center for Infectious Disease"/>
            <person name="Wu L."/>
            <person name="Ma J."/>
        </authorList>
    </citation>
    <scope>NUCLEOTIDE SEQUENCE [LARGE SCALE GENOMIC DNA]</scope>
    <source>
        <strain evidence="3">CGMCC 1.15731</strain>
    </source>
</reference>
<comment type="caution">
    <text evidence="2">The sequence shown here is derived from an EMBL/GenBank/DDBJ whole genome shotgun (WGS) entry which is preliminary data.</text>
</comment>
<dbReference type="Proteomes" id="UP001596042">
    <property type="component" value="Unassembled WGS sequence"/>
</dbReference>
<gene>
    <name evidence="2" type="ORF">ACFO1V_02570</name>
</gene>
<evidence type="ECO:0000313" key="2">
    <source>
        <dbReference type="EMBL" id="MFC4624117.1"/>
    </source>
</evidence>
<dbReference type="Gene3D" id="3.40.1520.20">
    <property type="match status" value="1"/>
</dbReference>
<proteinExistence type="predicted"/>
<keyword evidence="3" id="KW-1185">Reference proteome</keyword>
<feature type="domain" description="BON" evidence="1">
    <location>
        <begin position="49"/>
        <end position="88"/>
    </location>
</feature>
<evidence type="ECO:0000259" key="1">
    <source>
        <dbReference type="Pfam" id="PF04972"/>
    </source>
</evidence>
<dbReference type="Pfam" id="PF04972">
    <property type="entry name" value="BON"/>
    <property type="match status" value="1"/>
</dbReference>
<evidence type="ECO:0000313" key="3">
    <source>
        <dbReference type="Proteomes" id="UP001596042"/>
    </source>
</evidence>
<dbReference type="RefSeq" id="WP_374832245.1">
    <property type="nucleotide sequence ID" value="NZ_JBHEEZ010000014.1"/>
</dbReference>
<dbReference type="EMBL" id="JBHSEL010000031">
    <property type="protein sequence ID" value="MFC4624117.1"/>
    <property type="molecule type" value="Genomic_DNA"/>
</dbReference>
<name>A0ABV9H382_9HYPH</name>
<sequence length="210" mass="22753">MKKWFWPLVTWTAAITALALWFGAGLVSADIASRTELALKPYPWASFDVDGRDVVIKGVAPDPESQAEARLAVEQVAGVREVTDSTAVLPLASPYRFILARQDDVLTLSGFIPDNQFRERIMLACEQIPGMAVSDDMALARGASAGFADLALQAVQWAEKLKDGEIEISDQSISVTGTALSEEAYAALQAAFATQLPHSFTLTRLDVKRP</sequence>
<dbReference type="InterPro" id="IPR007055">
    <property type="entry name" value="BON_dom"/>
</dbReference>
<accession>A0ABV9H382</accession>
<organism evidence="2 3">
    <name type="scientific">Daeguia caeni</name>
    <dbReference type="NCBI Taxonomy" id="439612"/>
    <lineage>
        <taxon>Bacteria</taxon>
        <taxon>Pseudomonadati</taxon>
        <taxon>Pseudomonadota</taxon>
        <taxon>Alphaproteobacteria</taxon>
        <taxon>Hyphomicrobiales</taxon>
        <taxon>Brucellaceae</taxon>
        <taxon>Daeguia</taxon>
    </lineage>
</organism>